<evidence type="ECO:0000256" key="7">
    <source>
        <dbReference type="ARBA" id="ARBA00023242"/>
    </source>
</evidence>
<dbReference type="PRINTS" id="PR00503">
    <property type="entry name" value="BROMODOMAIN"/>
</dbReference>
<dbReference type="CDD" id="cd15670">
    <property type="entry name" value="ePHD_BRPF"/>
    <property type="match status" value="1"/>
</dbReference>
<dbReference type="InterPro" id="IPR019786">
    <property type="entry name" value="Zinc_finger_PHD-type_CS"/>
</dbReference>
<evidence type="ECO:0000313" key="14">
    <source>
        <dbReference type="EMBL" id="ODN03130.1"/>
    </source>
</evidence>
<keyword evidence="2" id="KW-0479">Metal-binding</keyword>
<dbReference type="Gene3D" id="1.20.920.10">
    <property type="entry name" value="Bromodomain-like"/>
    <property type="match status" value="1"/>
</dbReference>
<evidence type="ECO:0000256" key="2">
    <source>
        <dbReference type="ARBA" id="ARBA00022723"/>
    </source>
</evidence>
<evidence type="ECO:0000256" key="9">
    <source>
        <dbReference type="PROSITE-ProRule" id="PRU00146"/>
    </source>
</evidence>
<feature type="compositionally biased region" description="Polar residues" evidence="10">
    <location>
        <begin position="766"/>
        <end position="776"/>
    </location>
</feature>
<dbReference type="Pfam" id="PF13831">
    <property type="entry name" value="PHD_2"/>
    <property type="match status" value="1"/>
</dbReference>
<comment type="subcellular location">
    <subcellularLocation>
        <location evidence="1">Nucleus</location>
    </subcellularLocation>
</comment>
<feature type="region of interest" description="Disordered" evidence="10">
    <location>
        <begin position="1015"/>
        <end position="1050"/>
    </location>
</feature>
<keyword evidence="7" id="KW-0539">Nucleus</keyword>
<dbReference type="InterPro" id="IPR001487">
    <property type="entry name" value="Bromodomain"/>
</dbReference>
<dbReference type="FunFam" id="3.30.40.10:FF:000008">
    <property type="entry name" value="Bromodomain containing 1, isoform CRA_a"/>
    <property type="match status" value="1"/>
</dbReference>
<evidence type="ECO:0000256" key="8">
    <source>
        <dbReference type="PROSITE-ProRule" id="PRU00035"/>
    </source>
</evidence>
<evidence type="ECO:0000259" key="12">
    <source>
        <dbReference type="PROSITE" id="PS50016"/>
    </source>
</evidence>
<dbReference type="PROSITE" id="PS50014">
    <property type="entry name" value="BROMODOMAIN_2"/>
    <property type="match status" value="1"/>
</dbReference>
<dbReference type="STRING" id="48709.A0A1D2ND03"/>
<dbReference type="Pfam" id="PF00439">
    <property type="entry name" value="Bromodomain"/>
    <property type="match status" value="1"/>
</dbReference>
<evidence type="ECO:0000256" key="4">
    <source>
        <dbReference type="ARBA" id="ARBA00022771"/>
    </source>
</evidence>
<dbReference type="PANTHER" id="PTHR13793">
    <property type="entry name" value="PHD FINGER PROTEINS"/>
    <property type="match status" value="1"/>
</dbReference>
<dbReference type="SUPFAM" id="SSF57903">
    <property type="entry name" value="FYVE/PHD zinc finger"/>
    <property type="match status" value="1"/>
</dbReference>
<evidence type="ECO:0000256" key="5">
    <source>
        <dbReference type="ARBA" id="ARBA00022833"/>
    </source>
</evidence>
<dbReference type="InterPro" id="IPR013083">
    <property type="entry name" value="Znf_RING/FYVE/PHD"/>
</dbReference>
<feature type="domain" description="Bromo" evidence="11">
    <location>
        <begin position="552"/>
        <end position="622"/>
    </location>
</feature>
<dbReference type="InterPro" id="IPR001965">
    <property type="entry name" value="Znf_PHD"/>
</dbReference>
<dbReference type="EMBL" id="LJIJ01000086">
    <property type="protein sequence ID" value="ODN03130.1"/>
    <property type="molecule type" value="Genomic_DNA"/>
</dbReference>
<dbReference type="Gene3D" id="3.30.40.10">
    <property type="entry name" value="Zinc/RING finger domain, C3HC4 (zinc finger)"/>
    <property type="match status" value="2"/>
</dbReference>
<feature type="region of interest" description="Disordered" evidence="10">
    <location>
        <begin position="945"/>
        <end position="976"/>
    </location>
</feature>
<evidence type="ECO:0000313" key="15">
    <source>
        <dbReference type="Proteomes" id="UP000094527"/>
    </source>
</evidence>
<dbReference type="InterPro" id="IPR034732">
    <property type="entry name" value="EPHD"/>
</dbReference>
<dbReference type="SMART" id="SM00249">
    <property type="entry name" value="PHD"/>
    <property type="match status" value="2"/>
</dbReference>
<keyword evidence="5" id="KW-0862">Zinc</keyword>
<dbReference type="InterPro" id="IPR019542">
    <property type="entry name" value="Enhancer_polycomb-like_N"/>
</dbReference>
<dbReference type="GO" id="GO:0006357">
    <property type="term" value="P:regulation of transcription by RNA polymerase II"/>
    <property type="evidence" value="ECO:0007669"/>
    <property type="project" value="TreeGrafter"/>
</dbReference>
<keyword evidence="3" id="KW-0677">Repeat</keyword>
<keyword evidence="4 9" id="KW-0863">Zinc-finger</keyword>
<name>A0A1D2ND03_ORCCI</name>
<dbReference type="SUPFAM" id="SSF47370">
    <property type="entry name" value="Bromodomain"/>
    <property type="match status" value="1"/>
</dbReference>
<feature type="domain" description="PHD-type" evidence="12">
    <location>
        <begin position="207"/>
        <end position="257"/>
    </location>
</feature>
<keyword evidence="6 8" id="KW-0103">Bromodomain</keyword>
<comment type="caution">
    <text evidence="14">The sequence shown here is derived from an EMBL/GenBank/DDBJ whole genome shotgun (WGS) entry which is preliminary data.</text>
</comment>
<dbReference type="InterPro" id="IPR011011">
    <property type="entry name" value="Znf_FYVE_PHD"/>
</dbReference>
<sequence>MISSPVDTTPVVVQLPPHIVELTAGGVTEQIDVSQTLPCLYPEAAVDELEDVPSSSETSGSPVKSKRGKATPKSSRKLDKAQRLSNKTEITKGTLKSLKQQEELGVRKLPLASFHILSDYEIEEAPPPCSKGYIRYTERPLEEIAEEVEYDLDEEDLAWIAKVNEDRARDGHHPIELNTMELLMDRLEKESYMQNCGMDQGSMIDDDAVCCICMDGECQNSNAILFCDMCNLAVHQECYGVPYIPEGQWLCRRCRESPSVAVDCILCPNKGGAFKKTDTNQWAHVICAIWIPEVCFANTVFLEPIDSVCNIPAARWRLSCIICRKKNAGACIQCFTSKCCTAFHVTCAQQAGLCMRMETVKTSSVKSGFTVKKTAYCDVHAPADFIAERDGAQPDVKQIRKKMAEKRSALPVVSIPTIPPERITEISSAVNFTRKNAFVKRLMSYWKLKRMIRSGVPLLRRLQAASLSTNAHANAITTPSRTMDPAEVEATRKTYAYFTRLRQDLEKSRLLCELIRKREKLKREQINTTCKQVDLKIQPFNHFLSSIVDELISMDSQSIFKQPVDISEVPDYLTVVKTPMDLSTMQEKIFDFQYQTIEDLQADFALMIKNCKLYNSKETVFYRAAVKMEEWGGIVFRESIRQARRIGFDIAAGTLCPKSPSRLDNVPQPKTDQDFIQLVEKVLDDKSRYNYPFLFHLQLLEEALDTCLSINNVNSRVSKYKRIKREMTRLKNANRKGKVRVDKVGELGAEDSPFDLTSDAGEEGDTPTTSAGANSSIRHRLRSVDEDNRVKRRLSRAESGGGLERSRVDGTESRSPLQSLSVSLRRPGRGRPQNLGEVGVEQVLGSSRHPPKNLEVVPVPRHKGESGELAAPGEQTPGGEKESESTPSSRHGSPSRGGGVAGIKARHTRERAVKQSVNNIDSKSLRGRSTSPKGIEHAITAAKTIIGDRPSGEKPGRRRSTINDSKTGITKLRRRSPGAAIGMLSNEVLASPIVRRNSAGKGFVSENLDVEVTSAAAGSAKSSPTKVAAGQRRRGAPRRKRSDTNADSVLLRNGPVVDLELQGHTEQVRPTTNGLPVSTGQKFSGSVNLVLNTLNSPLSPKRRLRGGAINSPDLSMSQV</sequence>
<dbReference type="InterPro" id="IPR050701">
    <property type="entry name" value="Histone_Mod_Regulator"/>
</dbReference>
<dbReference type="AlphaFoldDB" id="A0A1D2ND03"/>
<dbReference type="InterPro" id="IPR036427">
    <property type="entry name" value="Bromodomain-like_sf"/>
</dbReference>
<feature type="compositionally biased region" description="Polar residues" evidence="10">
    <location>
        <begin position="53"/>
        <end position="62"/>
    </location>
</feature>
<feature type="compositionally biased region" description="Basic residues" evidence="10">
    <location>
        <begin position="1031"/>
        <end position="1041"/>
    </location>
</feature>
<dbReference type="PROSITE" id="PS01359">
    <property type="entry name" value="ZF_PHD_1"/>
    <property type="match status" value="1"/>
</dbReference>
<dbReference type="Proteomes" id="UP000094527">
    <property type="component" value="Unassembled WGS sequence"/>
</dbReference>
<feature type="domain" description="PHD-type" evidence="13">
    <location>
        <begin position="261"/>
        <end position="381"/>
    </location>
</feature>
<dbReference type="OrthoDB" id="20839at2759"/>
<dbReference type="Pfam" id="PF10513">
    <property type="entry name" value="EPL1"/>
    <property type="match status" value="1"/>
</dbReference>
<gene>
    <name evidence="14" type="ORF">Ocin01_03539</name>
</gene>
<evidence type="ECO:0000259" key="11">
    <source>
        <dbReference type="PROSITE" id="PS50014"/>
    </source>
</evidence>
<dbReference type="PANTHER" id="PTHR13793:SF107">
    <property type="entry name" value="BROMODOMAIN-CONTAINING PROTEIN HOMOLOG"/>
    <property type="match status" value="1"/>
</dbReference>
<feature type="region of interest" description="Disordered" evidence="10">
    <location>
        <begin position="48"/>
        <end position="86"/>
    </location>
</feature>
<evidence type="ECO:0000256" key="1">
    <source>
        <dbReference type="ARBA" id="ARBA00004123"/>
    </source>
</evidence>
<dbReference type="PROSITE" id="PS50016">
    <property type="entry name" value="ZF_PHD_2"/>
    <property type="match status" value="1"/>
</dbReference>
<accession>A0A1D2ND03</accession>
<proteinExistence type="predicted"/>
<evidence type="ECO:0000259" key="13">
    <source>
        <dbReference type="PROSITE" id="PS51805"/>
    </source>
</evidence>
<feature type="compositionally biased region" description="Polar residues" evidence="10">
    <location>
        <begin position="813"/>
        <end position="822"/>
    </location>
</feature>
<keyword evidence="15" id="KW-1185">Reference proteome</keyword>
<reference evidence="14 15" key="1">
    <citation type="journal article" date="2016" name="Genome Biol. Evol.">
        <title>Gene Family Evolution Reflects Adaptation to Soil Environmental Stressors in the Genome of the Collembolan Orchesella cincta.</title>
        <authorList>
            <person name="Faddeeva-Vakhrusheva A."/>
            <person name="Derks M.F."/>
            <person name="Anvar S.Y."/>
            <person name="Agamennone V."/>
            <person name="Suring W."/>
            <person name="Smit S."/>
            <person name="van Straalen N.M."/>
            <person name="Roelofs D."/>
        </authorList>
    </citation>
    <scope>NUCLEOTIDE SEQUENCE [LARGE SCALE GENOMIC DNA]</scope>
    <source>
        <tissue evidence="14">Mixed pool</tissue>
    </source>
</reference>
<dbReference type="PROSITE" id="PS51805">
    <property type="entry name" value="EPHD"/>
    <property type="match status" value="1"/>
</dbReference>
<dbReference type="Pfam" id="PF13832">
    <property type="entry name" value="zf-HC5HC2H_2"/>
    <property type="match status" value="1"/>
</dbReference>
<organism evidence="14 15">
    <name type="scientific">Orchesella cincta</name>
    <name type="common">Springtail</name>
    <name type="synonym">Podura cincta</name>
    <dbReference type="NCBI Taxonomy" id="48709"/>
    <lineage>
        <taxon>Eukaryota</taxon>
        <taxon>Metazoa</taxon>
        <taxon>Ecdysozoa</taxon>
        <taxon>Arthropoda</taxon>
        <taxon>Hexapoda</taxon>
        <taxon>Collembola</taxon>
        <taxon>Entomobryomorpha</taxon>
        <taxon>Entomobryoidea</taxon>
        <taxon>Orchesellidae</taxon>
        <taxon>Orchesellinae</taxon>
        <taxon>Orchesella</taxon>
    </lineage>
</organism>
<evidence type="ECO:0000256" key="6">
    <source>
        <dbReference type="ARBA" id="ARBA00023117"/>
    </source>
</evidence>
<dbReference type="CDD" id="cd15572">
    <property type="entry name" value="PHD_BRPF"/>
    <property type="match status" value="1"/>
</dbReference>
<dbReference type="FunFam" id="3.30.40.10:FF:000007">
    <property type="entry name" value="Bromodomain containing 1, isoform CRA_b"/>
    <property type="match status" value="1"/>
</dbReference>
<feature type="region of interest" description="Disordered" evidence="10">
    <location>
        <begin position="741"/>
        <end position="915"/>
    </location>
</feature>
<dbReference type="InterPro" id="IPR019787">
    <property type="entry name" value="Znf_PHD-finger"/>
</dbReference>
<feature type="compositionally biased region" description="Low complexity" evidence="10">
    <location>
        <begin position="885"/>
        <end position="894"/>
    </location>
</feature>
<dbReference type="GO" id="GO:0008270">
    <property type="term" value="F:zinc ion binding"/>
    <property type="evidence" value="ECO:0007669"/>
    <property type="project" value="UniProtKB-KW"/>
</dbReference>
<protein>
    <submittedName>
        <fullName evidence="14">Peregrin</fullName>
    </submittedName>
</protein>
<dbReference type="SMART" id="SM00297">
    <property type="entry name" value="BROMO"/>
    <property type="match status" value="1"/>
</dbReference>
<dbReference type="GO" id="GO:0005634">
    <property type="term" value="C:nucleus"/>
    <property type="evidence" value="ECO:0007669"/>
    <property type="project" value="UniProtKB-SubCell"/>
</dbReference>
<evidence type="ECO:0000256" key="3">
    <source>
        <dbReference type="ARBA" id="ARBA00022737"/>
    </source>
</evidence>
<evidence type="ECO:0000256" key="10">
    <source>
        <dbReference type="SAM" id="MobiDB-lite"/>
    </source>
</evidence>